<keyword evidence="3" id="KW-0862">Zinc</keyword>
<name>A0AA39MQM3_9AGAR</name>
<reference evidence="7" key="1">
    <citation type="submission" date="2023-06" db="EMBL/GenBank/DDBJ databases">
        <authorList>
            <consortium name="Lawrence Berkeley National Laboratory"/>
            <person name="Ahrendt S."/>
            <person name="Sahu N."/>
            <person name="Indic B."/>
            <person name="Wong-Bajracharya J."/>
            <person name="Merenyi Z."/>
            <person name="Ke H.-M."/>
            <person name="Monk M."/>
            <person name="Kocsube S."/>
            <person name="Drula E."/>
            <person name="Lipzen A."/>
            <person name="Balint B."/>
            <person name="Henrissat B."/>
            <person name="Andreopoulos B."/>
            <person name="Martin F.M."/>
            <person name="Harder C.B."/>
            <person name="Rigling D."/>
            <person name="Ford K.L."/>
            <person name="Foster G.D."/>
            <person name="Pangilinan J."/>
            <person name="Papanicolaou A."/>
            <person name="Barry K."/>
            <person name="LaButti K."/>
            <person name="Viragh M."/>
            <person name="Koriabine M."/>
            <person name="Yan M."/>
            <person name="Riley R."/>
            <person name="Champramary S."/>
            <person name="Plett K.L."/>
            <person name="Tsai I.J."/>
            <person name="Slot J."/>
            <person name="Sipos G."/>
            <person name="Plett J."/>
            <person name="Nagy L.G."/>
            <person name="Grigoriev I.V."/>
        </authorList>
    </citation>
    <scope>NUCLEOTIDE SEQUENCE</scope>
    <source>
        <strain evidence="7">FPL87.14</strain>
    </source>
</reference>
<dbReference type="InterPro" id="IPR013154">
    <property type="entry name" value="ADH-like_N"/>
</dbReference>
<accession>A0AA39MQM3</accession>
<dbReference type="Pfam" id="PF08240">
    <property type="entry name" value="ADH_N"/>
    <property type="match status" value="1"/>
</dbReference>
<gene>
    <name evidence="7" type="ORF">EV421DRAFT_586735</name>
</gene>
<evidence type="ECO:0000256" key="2">
    <source>
        <dbReference type="ARBA" id="ARBA00022723"/>
    </source>
</evidence>
<evidence type="ECO:0000256" key="1">
    <source>
        <dbReference type="ARBA" id="ARBA00001947"/>
    </source>
</evidence>
<dbReference type="SUPFAM" id="SSF50129">
    <property type="entry name" value="GroES-like"/>
    <property type="match status" value="1"/>
</dbReference>
<keyword evidence="4" id="KW-0560">Oxidoreductase</keyword>
<dbReference type="PANTHER" id="PTHR42940:SF3">
    <property type="entry name" value="ALCOHOL DEHYDROGENASE 1-RELATED"/>
    <property type="match status" value="1"/>
</dbReference>
<organism evidence="7 8">
    <name type="scientific">Armillaria borealis</name>
    <dbReference type="NCBI Taxonomy" id="47425"/>
    <lineage>
        <taxon>Eukaryota</taxon>
        <taxon>Fungi</taxon>
        <taxon>Dikarya</taxon>
        <taxon>Basidiomycota</taxon>
        <taxon>Agaricomycotina</taxon>
        <taxon>Agaricomycetes</taxon>
        <taxon>Agaricomycetidae</taxon>
        <taxon>Agaricales</taxon>
        <taxon>Marasmiineae</taxon>
        <taxon>Physalacriaceae</taxon>
        <taxon>Armillaria</taxon>
    </lineage>
</organism>
<comment type="cofactor">
    <cofactor evidence="1">
        <name>Zn(2+)</name>
        <dbReference type="ChEBI" id="CHEBI:29105"/>
    </cofactor>
</comment>
<dbReference type="Gene3D" id="3.90.180.10">
    <property type="entry name" value="Medium-chain alcohol dehydrogenases, catalytic domain"/>
    <property type="match status" value="1"/>
</dbReference>
<proteinExistence type="predicted"/>
<keyword evidence="2" id="KW-0479">Metal-binding</keyword>
<dbReference type="GO" id="GO:0005737">
    <property type="term" value="C:cytoplasm"/>
    <property type="evidence" value="ECO:0007669"/>
    <property type="project" value="TreeGrafter"/>
</dbReference>
<comment type="caution">
    <text evidence="7">The sequence shown here is derived from an EMBL/GenBank/DDBJ whole genome shotgun (WGS) entry which is preliminary data.</text>
</comment>
<evidence type="ECO:0000256" key="4">
    <source>
        <dbReference type="ARBA" id="ARBA00023002"/>
    </source>
</evidence>
<dbReference type="AlphaFoldDB" id="A0AA39MQM3"/>
<dbReference type="GO" id="GO:0046872">
    <property type="term" value="F:metal ion binding"/>
    <property type="evidence" value="ECO:0007669"/>
    <property type="project" value="UniProtKB-KW"/>
</dbReference>
<evidence type="ECO:0000313" key="7">
    <source>
        <dbReference type="EMBL" id="KAK0442459.1"/>
    </source>
</evidence>
<evidence type="ECO:0000256" key="3">
    <source>
        <dbReference type="ARBA" id="ARBA00022833"/>
    </source>
</evidence>
<evidence type="ECO:0000313" key="8">
    <source>
        <dbReference type="Proteomes" id="UP001175226"/>
    </source>
</evidence>
<dbReference type="Proteomes" id="UP001175226">
    <property type="component" value="Unassembled WGS sequence"/>
</dbReference>
<keyword evidence="5" id="KW-0520">NAD</keyword>
<dbReference type="InterPro" id="IPR011032">
    <property type="entry name" value="GroES-like_sf"/>
</dbReference>
<sequence length="199" mass="21953">MNVKRTIASRNIIDLDLVQKRPWLHRPSTRLSEVAARAGAGGISGTSVIGIRMSSWTAGIDESVAGVLRVGEAGVIGVKCEDCQKGHDQNCAQCKLSGYTINGTFTEYVVAYVSHITPIPKDFPSDTAASILCAGVTVYRAIKYSQTSASGWIIRLSVGHLAIQYDTNIFPTNMQFVIFHMPLWCRRWSTKDCREERRS</sequence>
<protein>
    <recommendedName>
        <fullName evidence="6">Alcohol dehydrogenase-like N-terminal domain-containing protein</fullName>
    </recommendedName>
</protein>
<dbReference type="Gene3D" id="3.40.50.720">
    <property type="entry name" value="NAD(P)-binding Rossmann-like Domain"/>
    <property type="match status" value="1"/>
</dbReference>
<dbReference type="EMBL" id="JAUEPT010000026">
    <property type="protein sequence ID" value="KAK0442459.1"/>
    <property type="molecule type" value="Genomic_DNA"/>
</dbReference>
<feature type="domain" description="Alcohol dehydrogenase-like N-terminal" evidence="6">
    <location>
        <begin position="48"/>
        <end position="121"/>
    </location>
</feature>
<dbReference type="PANTHER" id="PTHR42940">
    <property type="entry name" value="ALCOHOL DEHYDROGENASE 1-RELATED"/>
    <property type="match status" value="1"/>
</dbReference>
<dbReference type="GO" id="GO:0004022">
    <property type="term" value="F:alcohol dehydrogenase (NAD+) activity"/>
    <property type="evidence" value="ECO:0007669"/>
    <property type="project" value="TreeGrafter"/>
</dbReference>
<keyword evidence="8" id="KW-1185">Reference proteome</keyword>
<evidence type="ECO:0000256" key="5">
    <source>
        <dbReference type="ARBA" id="ARBA00023027"/>
    </source>
</evidence>
<evidence type="ECO:0000259" key="6">
    <source>
        <dbReference type="Pfam" id="PF08240"/>
    </source>
</evidence>